<keyword evidence="2 6" id="KW-0489">Methyltransferase</keyword>
<accession>C9LM94</accession>
<evidence type="ECO:0000256" key="4">
    <source>
        <dbReference type="ARBA" id="ARBA00022691"/>
    </source>
</evidence>
<dbReference type="HOGENOM" id="CLU_110125_1_0_9"/>
<comment type="caution">
    <text evidence="6">Lacks conserved residue(s) required for the propagation of feature annotation.</text>
</comment>
<comment type="catalytic activity">
    <reaction evidence="6">
        <text>cytidine(34) in tRNA + S-adenosyl-L-methionine = 2'-O-methylcytidine(34) in tRNA + S-adenosyl-L-homocysteine + H(+)</text>
        <dbReference type="Rhea" id="RHEA:43084"/>
        <dbReference type="Rhea" id="RHEA-COMP:10331"/>
        <dbReference type="Rhea" id="RHEA-COMP:10332"/>
        <dbReference type="ChEBI" id="CHEBI:15378"/>
        <dbReference type="ChEBI" id="CHEBI:57856"/>
        <dbReference type="ChEBI" id="CHEBI:59789"/>
        <dbReference type="ChEBI" id="CHEBI:74495"/>
        <dbReference type="ChEBI" id="CHEBI:82748"/>
        <dbReference type="EC" id="2.1.1.207"/>
    </reaction>
</comment>
<feature type="domain" description="tRNA/rRNA methyltransferase SpoU type" evidence="8">
    <location>
        <begin position="1"/>
        <end position="139"/>
    </location>
</feature>
<keyword evidence="3 6" id="KW-0808">Transferase</keyword>
<dbReference type="PIRSF" id="PIRSF029256">
    <property type="entry name" value="SpoU_TrmH_prd"/>
    <property type="match status" value="1"/>
</dbReference>
<dbReference type="GO" id="GO:0002130">
    <property type="term" value="P:wobble position ribose methylation"/>
    <property type="evidence" value="ECO:0007669"/>
    <property type="project" value="TreeGrafter"/>
</dbReference>
<evidence type="ECO:0000313" key="9">
    <source>
        <dbReference type="EMBL" id="EEW96680.1"/>
    </source>
</evidence>
<evidence type="ECO:0000256" key="7">
    <source>
        <dbReference type="PIRSR" id="PIRSR029256-1"/>
    </source>
</evidence>
<dbReference type="PANTHER" id="PTHR42971:SF1">
    <property type="entry name" value="TRNA (CYTIDINE(34)-2'-O)-METHYLTRANSFERASE"/>
    <property type="match status" value="1"/>
</dbReference>
<dbReference type="EC" id="2.1.1.207" evidence="6"/>
<sequence length="170" mass="19157">MHIVLVEPEIPGNTGNIARLCAAEHLTLHLVEPLGFQIDDKHLKRAGLDYWDLLDVHVHPNYDSVVRMLAGHHFYLNTTKAIRSYTDISYDGDDVLVFGKETKGLPEELLRSHKEDCIRIPMIEEARSLNLSNAVAIVAMEAMRQVGFPHLLKQSGRLFKGGTGSNEYLR</sequence>
<dbReference type="PANTHER" id="PTHR42971">
    <property type="entry name" value="TRNA (CYTIDINE(34)-2'-O)-METHYLTRANSFERASE"/>
    <property type="match status" value="1"/>
</dbReference>
<dbReference type="EMBL" id="ACIM02000001">
    <property type="protein sequence ID" value="EEW96680.1"/>
    <property type="molecule type" value="Genomic_DNA"/>
</dbReference>
<dbReference type="InterPro" id="IPR029028">
    <property type="entry name" value="Alpha/beta_knot_MTases"/>
</dbReference>
<dbReference type="Proteomes" id="UP000004736">
    <property type="component" value="Unassembled WGS sequence"/>
</dbReference>
<dbReference type="GO" id="GO:0005737">
    <property type="term" value="C:cytoplasm"/>
    <property type="evidence" value="ECO:0007669"/>
    <property type="project" value="UniProtKB-SubCell"/>
</dbReference>
<keyword evidence="5 6" id="KW-0819">tRNA processing</keyword>
<dbReference type="InterPro" id="IPR001537">
    <property type="entry name" value="SpoU_MeTrfase"/>
</dbReference>
<feature type="binding site" evidence="6 7">
    <location>
        <position position="99"/>
    </location>
    <ligand>
        <name>S-adenosyl-L-methionine</name>
        <dbReference type="ChEBI" id="CHEBI:59789"/>
    </ligand>
</feature>
<dbReference type="FunFam" id="3.40.1280.10:FF:000002">
    <property type="entry name" value="Peptidylprolyl isomerase"/>
    <property type="match status" value="1"/>
</dbReference>
<evidence type="ECO:0000256" key="1">
    <source>
        <dbReference type="ARBA" id="ARBA00022490"/>
    </source>
</evidence>
<dbReference type="GO" id="GO:0042802">
    <property type="term" value="F:identical protein binding"/>
    <property type="evidence" value="ECO:0007669"/>
    <property type="project" value="UniProtKB-ARBA"/>
</dbReference>
<reference evidence="9" key="1">
    <citation type="submission" date="2009-09" db="EMBL/GenBank/DDBJ databases">
        <authorList>
            <person name="Weinstock G."/>
            <person name="Sodergren E."/>
            <person name="Clifton S."/>
            <person name="Fulton L."/>
            <person name="Fulton B."/>
            <person name="Courtney L."/>
            <person name="Fronick C."/>
            <person name="Harrison M."/>
            <person name="Strong C."/>
            <person name="Farmer C."/>
            <person name="Delahaunty K."/>
            <person name="Markovic C."/>
            <person name="Hall O."/>
            <person name="Minx P."/>
            <person name="Tomlinson C."/>
            <person name="Mitreva M."/>
            <person name="Nelson J."/>
            <person name="Hou S."/>
            <person name="Wollam A."/>
            <person name="Pepin K.H."/>
            <person name="Johnson M."/>
            <person name="Bhonagiri V."/>
            <person name="Nash W.E."/>
            <person name="Warren W."/>
            <person name="Chinwalla A."/>
            <person name="Mardis E.R."/>
            <person name="Wilson R.K."/>
        </authorList>
    </citation>
    <scope>NUCLEOTIDE SEQUENCE [LARGE SCALE GENOMIC DNA]</scope>
    <source>
        <strain evidence="9">DSM 15470</strain>
    </source>
</reference>
<feature type="binding site" evidence="6 7">
    <location>
        <position position="120"/>
    </location>
    <ligand>
        <name>S-adenosyl-L-methionine</name>
        <dbReference type="ChEBI" id="CHEBI:59789"/>
    </ligand>
</feature>
<dbReference type="HAMAP" id="MF_01885">
    <property type="entry name" value="tRNA_methyltr_TrmL"/>
    <property type="match status" value="1"/>
</dbReference>
<dbReference type="CDD" id="cd18094">
    <property type="entry name" value="SpoU-like_TrmL"/>
    <property type="match status" value="1"/>
</dbReference>
<dbReference type="OrthoDB" id="9789043at2"/>
<comment type="function">
    <text evidence="6">Could methylate the ribose at the nucleotide 34 wobble position in tRNA.</text>
</comment>
<dbReference type="GO" id="GO:0141102">
    <property type="term" value="F:tRNA (5-carboxymethylaminomethyluridine(34)-2'-O)-methyltransferase activity"/>
    <property type="evidence" value="ECO:0007669"/>
    <property type="project" value="RHEA"/>
</dbReference>
<dbReference type="GO" id="GO:0003723">
    <property type="term" value="F:RNA binding"/>
    <property type="evidence" value="ECO:0007669"/>
    <property type="project" value="InterPro"/>
</dbReference>
<dbReference type="Gene3D" id="3.40.1280.10">
    <property type="match status" value="1"/>
</dbReference>
<gene>
    <name evidence="9" type="ORF">GCWU000321_00641</name>
</gene>
<evidence type="ECO:0000256" key="2">
    <source>
        <dbReference type="ARBA" id="ARBA00022603"/>
    </source>
</evidence>
<comment type="similarity">
    <text evidence="6">Belongs to the class IV-like SAM-binding methyltransferase superfamily. RNA methyltransferase TrmH family. TrmL subfamily.</text>
</comment>
<evidence type="ECO:0000256" key="5">
    <source>
        <dbReference type="ARBA" id="ARBA00022694"/>
    </source>
</evidence>
<name>C9LM94_9FIRM</name>
<evidence type="ECO:0000256" key="3">
    <source>
        <dbReference type="ARBA" id="ARBA00022679"/>
    </source>
</evidence>
<comment type="caution">
    <text evidence="9">The sequence shown here is derived from an EMBL/GenBank/DDBJ whole genome shotgun (WGS) entry which is preliminary data.</text>
</comment>
<dbReference type="InterPro" id="IPR016914">
    <property type="entry name" value="TrmL"/>
</dbReference>
<dbReference type="Pfam" id="PF00588">
    <property type="entry name" value="SpoU_methylase"/>
    <property type="match status" value="1"/>
</dbReference>
<protein>
    <recommendedName>
        <fullName evidence="6">Putative tRNA (cytidine(34)-2'-O)-methyltransferase</fullName>
        <ecNumber evidence="6">2.1.1.207</ecNumber>
    </recommendedName>
    <alternativeName>
        <fullName evidence="6">tRNA (cytidine/uridine-2'-O-)-methyltransferase</fullName>
    </alternativeName>
</protein>
<evidence type="ECO:0000256" key="6">
    <source>
        <dbReference type="HAMAP-Rule" id="MF_01885"/>
    </source>
</evidence>
<comment type="catalytic activity">
    <reaction evidence="6">
        <text>5-carboxymethylaminomethyluridine(34) in tRNA(Leu) + S-adenosyl-L-methionine = 5-carboxymethylaminomethyl-2'-O-methyluridine(34) in tRNA(Leu) + S-adenosyl-L-homocysteine + H(+)</text>
        <dbReference type="Rhea" id="RHEA:43088"/>
        <dbReference type="Rhea" id="RHEA-COMP:10333"/>
        <dbReference type="Rhea" id="RHEA-COMP:10334"/>
        <dbReference type="ChEBI" id="CHEBI:15378"/>
        <dbReference type="ChEBI" id="CHEBI:57856"/>
        <dbReference type="ChEBI" id="CHEBI:59789"/>
        <dbReference type="ChEBI" id="CHEBI:74508"/>
        <dbReference type="ChEBI" id="CHEBI:74511"/>
        <dbReference type="EC" id="2.1.1.207"/>
    </reaction>
</comment>
<comment type="subcellular location">
    <subcellularLocation>
        <location evidence="6">Cytoplasm</location>
    </subcellularLocation>
</comment>
<dbReference type="GeneID" id="78277359"/>
<evidence type="ECO:0000313" key="10">
    <source>
        <dbReference type="Proteomes" id="UP000004736"/>
    </source>
</evidence>
<dbReference type="SUPFAM" id="SSF75217">
    <property type="entry name" value="alpha/beta knot"/>
    <property type="match status" value="1"/>
</dbReference>
<dbReference type="GO" id="GO:0141098">
    <property type="term" value="F:tRNA (cytidine(34)-2'-O)-methyltransferase activity"/>
    <property type="evidence" value="ECO:0007669"/>
    <property type="project" value="RHEA"/>
</dbReference>
<feature type="binding site" evidence="6 7">
    <location>
        <position position="128"/>
    </location>
    <ligand>
        <name>S-adenosyl-L-methionine</name>
        <dbReference type="ChEBI" id="CHEBI:59789"/>
    </ligand>
</feature>
<dbReference type="STRING" id="592028.GCWU000321_00641"/>
<evidence type="ECO:0000259" key="8">
    <source>
        <dbReference type="Pfam" id="PF00588"/>
    </source>
</evidence>
<organism evidence="9 10">
    <name type="scientific">Dialister invisus DSM 15470</name>
    <dbReference type="NCBI Taxonomy" id="592028"/>
    <lineage>
        <taxon>Bacteria</taxon>
        <taxon>Bacillati</taxon>
        <taxon>Bacillota</taxon>
        <taxon>Negativicutes</taxon>
        <taxon>Veillonellales</taxon>
        <taxon>Veillonellaceae</taxon>
        <taxon>Dialister</taxon>
    </lineage>
</organism>
<proteinExistence type="inferred from homology"/>
<keyword evidence="1 6" id="KW-0963">Cytoplasm</keyword>
<keyword evidence="4 6" id="KW-0949">S-adenosyl-L-methionine</keyword>
<dbReference type="AlphaFoldDB" id="C9LM94"/>
<dbReference type="eggNOG" id="COG0219">
    <property type="taxonomic scope" value="Bacteria"/>
</dbReference>
<dbReference type="InterPro" id="IPR029026">
    <property type="entry name" value="tRNA_m1G_MTases_N"/>
</dbReference>
<keyword evidence="10" id="KW-1185">Reference proteome</keyword>
<dbReference type="RefSeq" id="WP_007069613.1">
    <property type="nucleotide sequence ID" value="NZ_GG698602.1"/>
</dbReference>